<sequence>MAVTWTLTIDCTDAPRMVAFWAAALGYDEVPLPGDPEEGGYLADPDGTGPRISLLRVPEPRREKNRLHLDLRVTGGRDRPADERTPLLRAEAARLVGLGATVFREDHWRGVLDHITLLDPEGNQFCVV</sequence>
<dbReference type="EMBL" id="JAGIOO010000001">
    <property type="protein sequence ID" value="MBP2476453.1"/>
    <property type="molecule type" value="Genomic_DNA"/>
</dbReference>
<dbReference type="Proteomes" id="UP001519363">
    <property type="component" value="Unassembled WGS sequence"/>
</dbReference>
<dbReference type="InterPro" id="IPR041581">
    <property type="entry name" value="Glyoxalase_6"/>
</dbReference>
<dbReference type="RefSeq" id="WP_086783116.1">
    <property type="nucleotide sequence ID" value="NZ_JAGIOO010000001.1"/>
</dbReference>
<keyword evidence="3" id="KW-1185">Reference proteome</keyword>
<gene>
    <name evidence="2" type="ORF">JOF53_005325</name>
</gene>
<dbReference type="CDD" id="cd06587">
    <property type="entry name" value="VOC"/>
    <property type="match status" value="1"/>
</dbReference>
<organism evidence="2 3">
    <name type="scientific">Crossiella equi</name>
    <dbReference type="NCBI Taxonomy" id="130796"/>
    <lineage>
        <taxon>Bacteria</taxon>
        <taxon>Bacillati</taxon>
        <taxon>Actinomycetota</taxon>
        <taxon>Actinomycetes</taxon>
        <taxon>Pseudonocardiales</taxon>
        <taxon>Pseudonocardiaceae</taxon>
        <taxon>Crossiella</taxon>
    </lineage>
</organism>
<evidence type="ECO:0000313" key="2">
    <source>
        <dbReference type="EMBL" id="MBP2476453.1"/>
    </source>
</evidence>
<dbReference type="Pfam" id="PF18029">
    <property type="entry name" value="Glyoxalase_6"/>
    <property type="match status" value="1"/>
</dbReference>
<dbReference type="Gene3D" id="3.10.180.10">
    <property type="entry name" value="2,3-Dihydroxybiphenyl 1,2-Dioxygenase, domain 1"/>
    <property type="match status" value="1"/>
</dbReference>
<dbReference type="PANTHER" id="PTHR35908:SF1">
    <property type="entry name" value="CONSERVED PROTEIN"/>
    <property type="match status" value="1"/>
</dbReference>
<name>A0ABS5AIP6_9PSEU</name>
<dbReference type="InterPro" id="IPR029068">
    <property type="entry name" value="Glyas_Bleomycin-R_OHBP_Dase"/>
</dbReference>
<dbReference type="PANTHER" id="PTHR35908">
    <property type="entry name" value="HYPOTHETICAL FUSION PROTEIN"/>
    <property type="match status" value="1"/>
</dbReference>
<protein>
    <submittedName>
        <fullName evidence="2">Catechol 2,3-dioxygenase-like lactoylglutathione lyase family enzyme</fullName>
    </submittedName>
</protein>
<reference evidence="2 3" key="1">
    <citation type="submission" date="2021-03" db="EMBL/GenBank/DDBJ databases">
        <title>Sequencing the genomes of 1000 actinobacteria strains.</title>
        <authorList>
            <person name="Klenk H.-P."/>
        </authorList>
    </citation>
    <scope>NUCLEOTIDE SEQUENCE [LARGE SCALE GENOMIC DNA]</scope>
    <source>
        <strain evidence="2 3">DSM 44580</strain>
    </source>
</reference>
<accession>A0ABS5AIP6</accession>
<evidence type="ECO:0000313" key="3">
    <source>
        <dbReference type="Proteomes" id="UP001519363"/>
    </source>
</evidence>
<dbReference type="SUPFAM" id="SSF54593">
    <property type="entry name" value="Glyoxalase/Bleomycin resistance protein/Dihydroxybiphenyl dioxygenase"/>
    <property type="match status" value="1"/>
</dbReference>
<evidence type="ECO:0000259" key="1">
    <source>
        <dbReference type="Pfam" id="PF18029"/>
    </source>
</evidence>
<proteinExistence type="predicted"/>
<feature type="domain" description="Glyoxalase-like" evidence="1">
    <location>
        <begin position="7"/>
        <end position="128"/>
    </location>
</feature>
<comment type="caution">
    <text evidence="2">The sequence shown here is derived from an EMBL/GenBank/DDBJ whole genome shotgun (WGS) entry which is preliminary data.</text>
</comment>